<keyword evidence="5" id="KW-1185">Reference proteome</keyword>
<proteinExistence type="predicted"/>
<feature type="domain" description="DNA2/NAM7 helicase-like C-terminal" evidence="3">
    <location>
        <begin position="834"/>
        <end position="1061"/>
    </location>
</feature>
<dbReference type="RefSeq" id="WP_124794837.1">
    <property type="nucleotide sequence ID" value="NZ_RQYC01000007.1"/>
</dbReference>
<feature type="domain" description="DNA2/NAM7 helicase helicase" evidence="2">
    <location>
        <begin position="410"/>
        <end position="812"/>
    </location>
</feature>
<dbReference type="InterPro" id="IPR047187">
    <property type="entry name" value="SF1_C_Upf1"/>
</dbReference>
<feature type="coiled-coil region" evidence="1">
    <location>
        <begin position="562"/>
        <end position="593"/>
    </location>
</feature>
<gene>
    <name evidence="4" type="ORF">EII21_06270</name>
</gene>
<evidence type="ECO:0000259" key="3">
    <source>
        <dbReference type="Pfam" id="PF13087"/>
    </source>
</evidence>
<evidence type="ECO:0000259" key="2">
    <source>
        <dbReference type="Pfam" id="PF13086"/>
    </source>
</evidence>
<organism evidence="4 5">
    <name type="scientific">Conchiformibius steedae</name>
    <dbReference type="NCBI Taxonomy" id="153493"/>
    <lineage>
        <taxon>Bacteria</taxon>
        <taxon>Pseudomonadati</taxon>
        <taxon>Pseudomonadota</taxon>
        <taxon>Betaproteobacteria</taxon>
        <taxon>Neisseriales</taxon>
        <taxon>Neisseriaceae</taxon>
        <taxon>Conchiformibius</taxon>
    </lineage>
</organism>
<dbReference type="EMBL" id="RQYC01000007">
    <property type="protein sequence ID" value="RRD90231.1"/>
    <property type="molecule type" value="Genomic_DNA"/>
</dbReference>
<dbReference type="InterPro" id="IPR041679">
    <property type="entry name" value="DNA2/NAM7-like_C"/>
</dbReference>
<dbReference type="Pfam" id="PF13086">
    <property type="entry name" value="AAA_11"/>
    <property type="match status" value="1"/>
</dbReference>
<dbReference type="InterPro" id="IPR045055">
    <property type="entry name" value="DNA2/NAM7-like"/>
</dbReference>
<accession>A0A3P2A468</accession>
<reference evidence="4 5" key="1">
    <citation type="submission" date="2018-11" db="EMBL/GenBank/DDBJ databases">
        <title>Genomes From Bacteria Associated with the Canine Oral Cavity: a Test Case for Automated Genome-Based Taxonomic Assignment.</title>
        <authorList>
            <person name="Coil D.A."/>
            <person name="Jospin G."/>
            <person name="Darling A.E."/>
            <person name="Wallis C."/>
            <person name="Davis I.J."/>
            <person name="Harris S."/>
            <person name="Eisen J.A."/>
            <person name="Holcombe L.J."/>
            <person name="O'Flynn C."/>
        </authorList>
    </citation>
    <scope>NUCLEOTIDE SEQUENCE [LARGE SCALE GENOMIC DNA]</scope>
    <source>
        <strain evidence="4 5">COT-280</strain>
    </source>
</reference>
<dbReference type="CDD" id="cd18808">
    <property type="entry name" value="SF1_C_Upf1"/>
    <property type="match status" value="1"/>
</dbReference>
<comment type="caution">
    <text evidence="4">The sequence shown here is derived from an EMBL/GenBank/DDBJ whole genome shotgun (WGS) entry which is preliminary data.</text>
</comment>
<dbReference type="Gene3D" id="3.40.50.300">
    <property type="entry name" value="P-loop containing nucleotide triphosphate hydrolases"/>
    <property type="match status" value="3"/>
</dbReference>
<evidence type="ECO:0000313" key="5">
    <source>
        <dbReference type="Proteomes" id="UP000269923"/>
    </source>
</evidence>
<dbReference type="AlphaFoldDB" id="A0A3P2A468"/>
<dbReference type="GO" id="GO:0004386">
    <property type="term" value="F:helicase activity"/>
    <property type="evidence" value="ECO:0007669"/>
    <property type="project" value="InterPro"/>
</dbReference>
<protein>
    <recommendedName>
        <fullName evidence="6">AAA family ATPase</fullName>
    </recommendedName>
</protein>
<dbReference type="PANTHER" id="PTHR10887:SF495">
    <property type="entry name" value="HELICASE SENATAXIN ISOFORM X1-RELATED"/>
    <property type="match status" value="1"/>
</dbReference>
<dbReference type="OrthoDB" id="9757917at2"/>
<dbReference type="Proteomes" id="UP000269923">
    <property type="component" value="Unassembled WGS sequence"/>
</dbReference>
<name>A0A3P2A468_9NEIS</name>
<evidence type="ECO:0000313" key="4">
    <source>
        <dbReference type="EMBL" id="RRD90231.1"/>
    </source>
</evidence>
<evidence type="ECO:0000256" key="1">
    <source>
        <dbReference type="SAM" id="Coils"/>
    </source>
</evidence>
<evidence type="ECO:0008006" key="6">
    <source>
        <dbReference type="Google" id="ProtNLM"/>
    </source>
</evidence>
<dbReference type="InterPro" id="IPR027417">
    <property type="entry name" value="P-loop_NTPase"/>
</dbReference>
<dbReference type="InterPro" id="IPR041677">
    <property type="entry name" value="DNA2/NAM7_AAA_11"/>
</dbReference>
<dbReference type="SUPFAM" id="SSF52540">
    <property type="entry name" value="P-loop containing nucleoside triphosphate hydrolases"/>
    <property type="match status" value="1"/>
</dbReference>
<keyword evidence="1" id="KW-0175">Coiled coil</keyword>
<dbReference type="PANTHER" id="PTHR10887">
    <property type="entry name" value="DNA2/NAM7 HELICASE FAMILY"/>
    <property type="match status" value="1"/>
</dbReference>
<dbReference type="Pfam" id="PF13087">
    <property type="entry name" value="AAA_12"/>
    <property type="match status" value="1"/>
</dbReference>
<sequence>MSLMDFSLFDNELFSIKHQINDAQNIFQAGEVVNLAYSQGEYFLSKPNIRSIIEPNKISEVFLRIQRDGLWVIQDILDDELIIKFLPIERFADVDLTLSVDEKVITDLSKQKLINIDKVNTAVDWLTNQFIFDNLIFTQIFDNRKDDNHFVLIGKEKIADIARQKNGVWQIERIRPLQKSDKFKLLCLRGIFDILDNTVASQLTSSSNQILLDASIKEYGDYLQLWDEYSNLEFKRAKQQAQTLGFLPYGNFQAISFENKCYRLSCDKEKIKEFYQIFKDLNLSNDTLFDIHDEKFDWQIDNTDDLPDACFRGIVEFYPTENYVDFIVSPNSKQRDAFPKQGFVSLSLSGSLTIQKRREKARNTIASRQNLPQLQTYLQNTLIPKTRINRILKDLTPYIKKNFKNGTPTERQTQAILTAINTPDIALIVGPPGTGKTQVIAGLQRGLAELADHKYRTQQAHQILVSSFQHDAVDNALERTDVFGLPALRIGGKINQEQSDSLIKNWINNQKQSIESKLIDLKTQDPIAALMNQLDECLLNLRLGQFSPKEYEQALASLSGIINHLEKNRLNLSRALKDELNQLLEKYHKNQNDNLIGQKSFIRQIRTLRTTSTSFDDDGADKSYHLLKSIKRNQIAISQNEQNLLEKLSSFDVEPNEEELNKLTQFKLELLRRFFVPTYIPPKLNTRVDNDVLNVLTKIENELLNAWQQSKHSKTAILINYLNQLDNEPDAIKEAIYEYSDVIGATCQQSASEKMASLKNVSKLDVESGILFDTVIIDEAARANPLDLFVPMAMAKRRIILVGDDRQLPHLVQQDLEDELTSELNLSKIEQETYQQSLFERLRKQLEKQEKEDGIQRVVMLDTQYRMHPVLGDFISKNFYENNGLSKIHSGRKADDFSHNITPYQNKCAVWLNVPFDENSRPKKQGTSWTRQAEAIKIANEVKRIADEAGNTVSIGIISFYLAQSQLILKELEKLGVAERNDNGQITISRLYAYTSTGEERIRVGTVDSFQGKEFDIVFLSVVRAGTNKLNNYEFGHLRLANRLNVAMSRQRKLLIAVGDKIMANSEQAKEQAPALYQFLQLCKEL</sequence>